<dbReference type="Proteomes" id="UP000673375">
    <property type="component" value="Unassembled WGS sequence"/>
</dbReference>
<evidence type="ECO:0000313" key="2">
    <source>
        <dbReference type="EMBL" id="MBP1046910.1"/>
    </source>
</evidence>
<organism evidence="2 3">
    <name type="scientific">Enterococcus larvae</name>
    <dbReference type="NCBI Taxonomy" id="2794352"/>
    <lineage>
        <taxon>Bacteria</taxon>
        <taxon>Bacillati</taxon>
        <taxon>Bacillota</taxon>
        <taxon>Bacilli</taxon>
        <taxon>Lactobacillales</taxon>
        <taxon>Enterococcaceae</taxon>
        <taxon>Enterococcus</taxon>
    </lineage>
</organism>
<dbReference type="PROSITE" id="PS50995">
    <property type="entry name" value="HTH_MARR_2"/>
    <property type="match status" value="1"/>
</dbReference>
<dbReference type="Pfam" id="PF12802">
    <property type="entry name" value="MarR_2"/>
    <property type="match status" value="1"/>
</dbReference>
<dbReference type="EMBL" id="JAEDXU010000005">
    <property type="protein sequence ID" value="MBP1046910.1"/>
    <property type="molecule type" value="Genomic_DNA"/>
</dbReference>
<dbReference type="Gene3D" id="1.10.10.10">
    <property type="entry name" value="Winged helix-like DNA-binding domain superfamily/Winged helix DNA-binding domain"/>
    <property type="match status" value="1"/>
</dbReference>
<dbReference type="PANTHER" id="PTHR33164:SF58">
    <property type="entry name" value="DNA-BINDING TRANSCRIPTIONAL REPRESSOR SCOC"/>
    <property type="match status" value="1"/>
</dbReference>
<dbReference type="InterPro" id="IPR000835">
    <property type="entry name" value="HTH_MarR-typ"/>
</dbReference>
<evidence type="ECO:0000313" key="3">
    <source>
        <dbReference type="Proteomes" id="UP000673375"/>
    </source>
</evidence>
<dbReference type="PANTHER" id="PTHR33164">
    <property type="entry name" value="TRANSCRIPTIONAL REGULATOR, MARR FAMILY"/>
    <property type="match status" value="1"/>
</dbReference>
<feature type="domain" description="HTH marR-type" evidence="1">
    <location>
        <begin position="7"/>
        <end position="139"/>
    </location>
</feature>
<evidence type="ECO:0000259" key="1">
    <source>
        <dbReference type="PROSITE" id="PS50995"/>
    </source>
</evidence>
<accession>A0ABS4CKB3</accession>
<dbReference type="SUPFAM" id="SSF46785">
    <property type="entry name" value="Winged helix' DNA-binding domain"/>
    <property type="match status" value="1"/>
</dbReference>
<name>A0ABS4CKB3_9ENTE</name>
<gene>
    <name evidence="2" type="ORF">I6N96_11585</name>
</gene>
<dbReference type="InterPro" id="IPR036390">
    <property type="entry name" value="WH_DNA-bd_sf"/>
</dbReference>
<keyword evidence="3" id="KW-1185">Reference proteome</keyword>
<protein>
    <submittedName>
        <fullName evidence="2">MarR family transcriptional regulator</fullName>
    </submittedName>
</protein>
<reference evidence="2 3" key="1">
    <citation type="submission" date="2020-12" db="EMBL/GenBank/DDBJ databases">
        <title>Vagococcus allomyrinae sp. nov. and Enterococcus lavae sp. nov., isolated from the larvae of Allomyrina dichotoma.</title>
        <authorList>
            <person name="Lee S.D."/>
        </authorList>
    </citation>
    <scope>NUCLEOTIDE SEQUENCE [LARGE SCALE GENOMIC DNA]</scope>
    <source>
        <strain evidence="2 3">BWM-S5</strain>
    </source>
</reference>
<dbReference type="InterPro" id="IPR036388">
    <property type="entry name" value="WH-like_DNA-bd_sf"/>
</dbReference>
<dbReference type="SMART" id="SM00347">
    <property type="entry name" value="HTH_MARR"/>
    <property type="match status" value="1"/>
</dbReference>
<comment type="caution">
    <text evidence="2">The sequence shown here is derived from an EMBL/GenBank/DDBJ whole genome shotgun (WGS) entry which is preliminary data.</text>
</comment>
<sequence>MNNIPEREYIFASIFALANRMQKLGDKLEDYVTIKQWMLLAVLSKSEGQSLTISEAAEIIGSSHQNIKKMALILEKQGFLSLTKHPKDRRAVVVSITDYCNTYFAEREAKEEAFLQSVFQGVDSQMMTELYKGILQLQKNIEQMELQTDEK</sequence>
<dbReference type="InterPro" id="IPR039422">
    <property type="entry name" value="MarR/SlyA-like"/>
</dbReference>
<proteinExistence type="predicted"/>
<dbReference type="RefSeq" id="WP_209557697.1">
    <property type="nucleotide sequence ID" value="NZ_JAEDXU010000005.1"/>
</dbReference>